<dbReference type="Gene3D" id="1.10.260.40">
    <property type="entry name" value="lambda repressor-like DNA-binding domains"/>
    <property type="match status" value="1"/>
</dbReference>
<evidence type="ECO:0000313" key="3">
    <source>
        <dbReference type="EMBL" id="MBR1141009.1"/>
    </source>
</evidence>
<organism evidence="3 4">
    <name type="scientific">Bradyrhizobium denitrificans</name>
    <dbReference type="NCBI Taxonomy" id="2734912"/>
    <lineage>
        <taxon>Bacteria</taxon>
        <taxon>Pseudomonadati</taxon>
        <taxon>Pseudomonadota</taxon>
        <taxon>Alphaproteobacteria</taxon>
        <taxon>Hyphomicrobiales</taxon>
        <taxon>Nitrobacteraceae</taxon>
        <taxon>Bradyrhizobium</taxon>
    </lineage>
</organism>
<proteinExistence type="predicted"/>
<dbReference type="Proteomes" id="UP001314635">
    <property type="component" value="Unassembled WGS sequence"/>
</dbReference>
<dbReference type="RefSeq" id="WP_172238977.1">
    <property type="nucleotide sequence ID" value="NZ_JABFDP010000020.1"/>
</dbReference>
<dbReference type="PANTHER" id="PTHR46797">
    <property type="entry name" value="HTH-TYPE TRANSCRIPTIONAL REGULATOR"/>
    <property type="match status" value="1"/>
</dbReference>
<keyword evidence="4" id="KW-1185">Reference proteome</keyword>
<dbReference type="PANTHER" id="PTHR46797:SF1">
    <property type="entry name" value="METHYLPHOSPHONATE SYNTHASE"/>
    <property type="match status" value="1"/>
</dbReference>
<name>A0ABS5GIY9_9BRAD</name>
<dbReference type="SUPFAM" id="SSF47413">
    <property type="entry name" value="lambda repressor-like DNA-binding domains"/>
    <property type="match status" value="1"/>
</dbReference>
<dbReference type="PROSITE" id="PS50943">
    <property type="entry name" value="HTH_CROC1"/>
    <property type="match status" value="1"/>
</dbReference>
<gene>
    <name evidence="3" type="ORF">JQ619_35215</name>
</gene>
<evidence type="ECO:0000313" key="4">
    <source>
        <dbReference type="Proteomes" id="UP001314635"/>
    </source>
</evidence>
<dbReference type="SMART" id="SM00530">
    <property type="entry name" value="HTH_XRE"/>
    <property type="match status" value="1"/>
</dbReference>
<dbReference type="InterPro" id="IPR050807">
    <property type="entry name" value="TransReg_Diox_bact_type"/>
</dbReference>
<accession>A0ABS5GIY9</accession>
<dbReference type="InterPro" id="IPR010982">
    <property type="entry name" value="Lambda_DNA-bd_dom_sf"/>
</dbReference>
<sequence length="83" mass="9229">MDMRKLVGRNFGRLRKAKGFTQEGFAEASGFTQQYISGLETGRRNPTVVTLFELAGTLGVSHVDLVVPDDEARSERTRSGKRK</sequence>
<feature type="domain" description="HTH cro/C1-type" evidence="2">
    <location>
        <begin position="13"/>
        <end position="65"/>
    </location>
</feature>
<protein>
    <submittedName>
        <fullName evidence="3">Helix-turn-helix transcriptional regulator</fullName>
    </submittedName>
</protein>
<dbReference type="EMBL" id="JAFCLK010000053">
    <property type="protein sequence ID" value="MBR1141009.1"/>
    <property type="molecule type" value="Genomic_DNA"/>
</dbReference>
<dbReference type="CDD" id="cd00093">
    <property type="entry name" value="HTH_XRE"/>
    <property type="match status" value="1"/>
</dbReference>
<dbReference type="Pfam" id="PF01381">
    <property type="entry name" value="HTH_3"/>
    <property type="match status" value="1"/>
</dbReference>
<dbReference type="InterPro" id="IPR001387">
    <property type="entry name" value="Cro/C1-type_HTH"/>
</dbReference>
<evidence type="ECO:0000259" key="2">
    <source>
        <dbReference type="PROSITE" id="PS50943"/>
    </source>
</evidence>
<reference evidence="4" key="1">
    <citation type="journal article" date="2021" name="ISME J.">
        <title>Evolutionary origin and ecological implication of a unique nif island in free-living Bradyrhizobium lineages.</title>
        <authorList>
            <person name="Tao J."/>
        </authorList>
    </citation>
    <scope>NUCLEOTIDE SEQUENCE [LARGE SCALE GENOMIC DNA]</scope>
    <source>
        <strain evidence="4">SZCCT0094</strain>
    </source>
</reference>
<keyword evidence="1" id="KW-0238">DNA-binding</keyword>
<comment type="caution">
    <text evidence="3">The sequence shown here is derived from an EMBL/GenBank/DDBJ whole genome shotgun (WGS) entry which is preliminary data.</text>
</comment>
<evidence type="ECO:0000256" key="1">
    <source>
        <dbReference type="ARBA" id="ARBA00023125"/>
    </source>
</evidence>